<comment type="caution">
    <text evidence="3">The sequence shown here is derived from an EMBL/GenBank/DDBJ whole genome shotgun (WGS) entry which is preliminary data.</text>
</comment>
<dbReference type="SUPFAM" id="SSF55008">
    <property type="entry name" value="HMA, heavy metal-associated domain"/>
    <property type="match status" value="1"/>
</dbReference>
<sequence length="90" mass="9196">MSVSTSNTASIVHHKAALQLSIQGMNCGACVGRITRALDELDGIEGVEINLAAKLANIQFNGADIDSDTIIAAIAEAGYQASPLALGNAE</sequence>
<evidence type="ECO:0000259" key="2">
    <source>
        <dbReference type="PROSITE" id="PS50846"/>
    </source>
</evidence>
<evidence type="ECO:0000313" key="4">
    <source>
        <dbReference type="Proteomes" id="UP001557485"/>
    </source>
</evidence>
<dbReference type="PANTHER" id="PTHR46594:SF4">
    <property type="entry name" value="P-TYPE CATION-TRANSPORTING ATPASE"/>
    <property type="match status" value="1"/>
</dbReference>
<dbReference type="PROSITE" id="PS50846">
    <property type="entry name" value="HMA_2"/>
    <property type="match status" value="1"/>
</dbReference>
<dbReference type="PANTHER" id="PTHR46594">
    <property type="entry name" value="P-TYPE CATION-TRANSPORTING ATPASE"/>
    <property type="match status" value="1"/>
</dbReference>
<feature type="domain" description="HMA" evidence="2">
    <location>
        <begin position="16"/>
        <end position="82"/>
    </location>
</feature>
<dbReference type="RefSeq" id="WP_368380074.1">
    <property type="nucleotide sequence ID" value="NZ_JBFRYA010000001.1"/>
</dbReference>
<name>A0ABV3U1S4_9GAMM</name>
<organism evidence="3 4">
    <name type="scientific">Zhongshania guokunii</name>
    <dbReference type="NCBI Taxonomy" id="641783"/>
    <lineage>
        <taxon>Bacteria</taxon>
        <taxon>Pseudomonadati</taxon>
        <taxon>Pseudomonadota</taxon>
        <taxon>Gammaproteobacteria</taxon>
        <taxon>Cellvibrionales</taxon>
        <taxon>Spongiibacteraceae</taxon>
        <taxon>Zhongshania</taxon>
    </lineage>
</organism>
<dbReference type="Gene3D" id="3.30.70.100">
    <property type="match status" value="1"/>
</dbReference>
<evidence type="ECO:0000256" key="1">
    <source>
        <dbReference type="ARBA" id="ARBA00022723"/>
    </source>
</evidence>
<dbReference type="InterPro" id="IPR006121">
    <property type="entry name" value="HMA_dom"/>
</dbReference>
<protein>
    <submittedName>
        <fullName evidence="3">Heavy-metal-associated domain-containing protein</fullName>
    </submittedName>
</protein>
<proteinExistence type="predicted"/>
<dbReference type="Pfam" id="PF00403">
    <property type="entry name" value="HMA"/>
    <property type="match status" value="1"/>
</dbReference>
<dbReference type="CDD" id="cd00371">
    <property type="entry name" value="HMA"/>
    <property type="match status" value="1"/>
</dbReference>
<keyword evidence="4" id="KW-1185">Reference proteome</keyword>
<reference evidence="3 4" key="1">
    <citation type="journal article" date="2011" name="Int. J. Syst. Evol. Microbiol.">
        <title>Zhongshania antarctica gen. nov., sp. nov. and Zhongshania guokunii sp. nov., gammaproteobacteria respectively isolated from coastal attached (fast) ice and surface seawater of the Antarctic.</title>
        <authorList>
            <person name="Li H.J."/>
            <person name="Zhang X.Y."/>
            <person name="Chen C.X."/>
            <person name="Zhang Y.J."/>
            <person name="Gao Z.M."/>
            <person name="Yu Y."/>
            <person name="Chen X.L."/>
            <person name="Chen B."/>
            <person name="Zhang Y.Z."/>
        </authorList>
    </citation>
    <scope>NUCLEOTIDE SEQUENCE [LARGE SCALE GENOMIC DNA]</scope>
    <source>
        <strain evidence="3 4">ZS6-22T</strain>
    </source>
</reference>
<gene>
    <name evidence="3" type="ORF">AB4876_02560</name>
</gene>
<dbReference type="InterPro" id="IPR036163">
    <property type="entry name" value="HMA_dom_sf"/>
</dbReference>
<dbReference type="PROSITE" id="PS01047">
    <property type="entry name" value="HMA_1"/>
    <property type="match status" value="1"/>
</dbReference>
<dbReference type="EMBL" id="JBFRYA010000001">
    <property type="protein sequence ID" value="MEX1667772.1"/>
    <property type="molecule type" value="Genomic_DNA"/>
</dbReference>
<evidence type="ECO:0000313" key="3">
    <source>
        <dbReference type="EMBL" id="MEX1667772.1"/>
    </source>
</evidence>
<keyword evidence="1" id="KW-0479">Metal-binding</keyword>
<accession>A0ABV3U1S4</accession>
<dbReference type="InterPro" id="IPR017969">
    <property type="entry name" value="Heavy-metal-associated_CS"/>
</dbReference>
<dbReference type="Proteomes" id="UP001557485">
    <property type="component" value="Unassembled WGS sequence"/>
</dbReference>